<dbReference type="RefSeq" id="WP_229112814.1">
    <property type="nucleotide sequence ID" value="NZ_CP064787.1"/>
</dbReference>
<dbReference type="AlphaFoldDB" id="A0A897N0Y9"/>
<dbReference type="EMBL" id="CP064787">
    <property type="protein sequence ID" value="QSG06367.1"/>
    <property type="molecule type" value="Genomic_DNA"/>
</dbReference>
<gene>
    <name evidence="1" type="ORF">HSR121_2035</name>
</gene>
<dbReference type="GeneID" id="68855605"/>
<accession>A0A897N0Y9</accession>
<proteinExistence type="predicted"/>
<organism evidence="1 2">
    <name type="scientific">Halapricum desulfuricans</name>
    <dbReference type="NCBI Taxonomy" id="2841257"/>
    <lineage>
        <taxon>Archaea</taxon>
        <taxon>Methanobacteriati</taxon>
        <taxon>Methanobacteriota</taxon>
        <taxon>Stenosarchaea group</taxon>
        <taxon>Halobacteria</taxon>
        <taxon>Halobacteriales</taxon>
        <taxon>Haloarculaceae</taxon>
        <taxon>Halapricum</taxon>
    </lineage>
</organism>
<evidence type="ECO:0000313" key="2">
    <source>
        <dbReference type="Proteomes" id="UP000663525"/>
    </source>
</evidence>
<reference evidence="1" key="1">
    <citation type="submission" date="2020-11" db="EMBL/GenBank/DDBJ databases">
        <title>Carbohydrate-dependent, anaerobic sulfur respiration: A novel catabolism in halophilic archaea.</title>
        <authorList>
            <person name="Sorokin D.Y."/>
            <person name="Messina E."/>
            <person name="Smedile F."/>
            <person name="La Cono V."/>
            <person name="Hallsworth J.E."/>
            <person name="Yakimov M.M."/>
        </authorList>
    </citation>
    <scope>NUCLEOTIDE SEQUENCE</scope>
    <source>
        <strain evidence="1">HSR12-1</strain>
    </source>
</reference>
<protein>
    <submittedName>
        <fullName evidence="1">Uncharacterized protein</fullName>
    </submittedName>
</protein>
<sequence>MSYIRFTQERKYSDGNADAYVYNSGHNIISASGAIPIADWVEVMAAVIERLDLPDDRKEETISAIVSFYLDN</sequence>
<name>A0A897N0Y9_9EURY</name>
<evidence type="ECO:0000313" key="1">
    <source>
        <dbReference type="EMBL" id="QSG06367.1"/>
    </source>
</evidence>
<dbReference type="Proteomes" id="UP000663525">
    <property type="component" value="Chromosome"/>
</dbReference>